<feature type="region of interest" description="Disordered" evidence="1">
    <location>
        <begin position="1"/>
        <end position="22"/>
    </location>
</feature>
<evidence type="ECO:0000313" key="3">
    <source>
        <dbReference type="EMBL" id="KAF2137526.1"/>
    </source>
</evidence>
<protein>
    <recommendedName>
        <fullName evidence="2">CRAL-TRIO domain-containing protein</fullName>
    </recommendedName>
</protein>
<dbReference type="EMBL" id="ML995502">
    <property type="protein sequence ID" value="KAF2137526.1"/>
    <property type="molecule type" value="Genomic_DNA"/>
</dbReference>
<name>A0A6A6B101_9PEZI</name>
<dbReference type="PANTHER" id="PTHR45824:SF29">
    <property type="entry name" value="GH16843P"/>
    <property type="match status" value="1"/>
</dbReference>
<proteinExistence type="predicted"/>
<gene>
    <name evidence="3" type="ORF">K452DRAFT_257616</name>
</gene>
<dbReference type="Proteomes" id="UP000799438">
    <property type="component" value="Unassembled WGS sequence"/>
</dbReference>
<dbReference type="AlphaFoldDB" id="A0A6A6B101"/>
<dbReference type="PANTHER" id="PTHR45824">
    <property type="entry name" value="GH16843P"/>
    <property type="match status" value="1"/>
</dbReference>
<dbReference type="SUPFAM" id="SSF46938">
    <property type="entry name" value="CRAL/TRIO N-terminal domain"/>
    <property type="match status" value="1"/>
</dbReference>
<dbReference type="PROSITE" id="PS50191">
    <property type="entry name" value="CRAL_TRIO"/>
    <property type="match status" value="1"/>
</dbReference>
<evidence type="ECO:0000256" key="1">
    <source>
        <dbReference type="SAM" id="MobiDB-lite"/>
    </source>
</evidence>
<dbReference type="RefSeq" id="XP_033393241.1">
    <property type="nucleotide sequence ID" value="XM_033538440.1"/>
</dbReference>
<dbReference type="CDD" id="cd00170">
    <property type="entry name" value="SEC14"/>
    <property type="match status" value="1"/>
</dbReference>
<dbReference type="GeneID" id="54295936"/>
<reference evidence="3" key="1">
    <citation type="journal article" date="2020" name="Stud. Mycol.">
        <title>101 Dothideomycetes genomes: a test case for predicting lifestyles and emergence of pathogens.</title>
        <authorList>
            <person name="Haridas S."/>
            <person name="Albert R."/>
            <person name="Binder M."/>
            <person name="Bloem J."/>
            <person name="Labutti K."/>
            <person name="Salamov A."/>
            <person name="Andreopoulos B."/>
            <person name="Baker S."/>
            <person name="Barry K."/>
            <person name="Bills G."/>
            <person name="Bluhm B."/>
            <person name="Cannon C."/>
            <person name="Castanera R."/>
            <person name="Culley D."/>
            <person name="Daum C."/>
            <person name="Ezra D."/>
            <person name="Gonzalez J."/>
            <person name="Henrissat B."/>
            <person name="Kuo A."/>
            <person name="Liang C."/>
            <person name="Lipzen A."/>
            <person name="Lutzoni F."/>
            <person name="Magnuson J."/>
            <person name="Mondo S."/>
            <person name="Nolan M."/>
            <person name="Ohm R."/>
            <person name="Pangilinan J."/>
            <person name="Park H.-J."/>
            <person name="Ramirez L."/>
            <person name="Alfaro M."/>
            <person name="Sun H."/>
            <person name="Tritt A."/>
            <person name="Yoshinaga Y."/>
            <person name="Zwiers L.-H."/>
            <person name="Turgeon B."/>
            <person name="Goodwin S."/>
            <person name="Spatafora J."/>
            <person name="Crous P."/>
            <person name="Grigoriev I."/>
        </authorList>
    </citation>
    <scope>NUCLEOTIDE SEQUENCE</scope>
    <source>
        <strain evidence="3">CBS 121167</strain>
    </source>
</reference>
<feature type="domain" description="CRAL-TRIO" evidence="2">
    <location>
        <begin position="115"/>
        <end position="268"/>
    </location>
</feature>
<dbReference type="InterPro" id="IPR052578">
    <property type="entry name" value="PI_Transfer_CRAL-TRIO"/>
</dbReference>
<dbReference type="InterPro" id="IPR036273">
    <property type="entry name" value="CRAL/TRIO_N_dom_sf"/>
</dbReference>
<keyword evidence="4" id="KW-1185">Reference proteome</keyword>
<dbReference type="Gene3D" id="3.40.525.10">
    <property type="entry name" value="CRAL-TRIO lipid binding domain"/>
    <property type="match status" value="1"/>
</dbReference>
<dbReference type="Pfam" id="PF00650">
    <property type="entry name" value="CRAL_TRIO"/>
    <property type="match status" value="1"/>
</dbReference>
<dbReference type="GO" id="GO:0008526">
    <property type="term" value="F:phosphatidylinositol transfer activity"/>
    <property type="evidence" value="ECO:0007669"/>
    <property type="project" value="TreeGrafter"/>
</dbReference>
<dbReference type="OrthoDB" id="75724at2759"/>
<evidence type="ECO:0000259" key="2">
    <source>
        <dbReference type="PROSITE" id="PS50191"/>
    </source>
</evidence>
<dbReference type="InterPro" id="IPR036865">
    <property type="entry name" value="CRAL-TRIO_dom_sf"/>
</dbReference>
<dbReference type="SUPFAM" id="SSF52087">
    <property type="entry name" value="CRAL/TRIO domain"/>
    <property type="match status" value="1"/>
</dbReference>
<sequence length="318" mass="35751">MADGAPASGPIKGPFSSPLPHCKPAAEPALTADQQAKYNEFLELVKGWEKLPTTTAKNPEQAPLSDDEKMWLTRECLLRYLRAVKWSKPADAAKRLTDTLIWRREYGTNYFTADYISPENETGKLIVLGFDNEGRPCLYMDPSKQNTEKSDRQVHNLVFMLERAIDMMPAGVESIALLINFKNSTSAKNPSVGQGKQVLNILQGQYPERNGRSLISDLPWYVTTFFKLISPFIDPVTKTKMKFNEPFGNHIPPSQLMKTYGGEVDFEYDHSVYWPALNTLCDGLRAERKARWEARGKQIGDSEFILKGGEEQPAAAQA</sequence>
<dbReference type="Pfam" id="PF03765">
    <property type="entry name" value="CRAL_TRIO_N"/>
    <property type="match status" value="1"/>
</dbReference>
<accession>A0A6A6B101</accession>
<evidence type="ECO:0000313" key="4">
    <source>
        <dbReference type="Proteomes" id="UP000799438"/>
    </source>
</evidence>
<dbReference type="InterPro" id="IPR001251">
    <property type="entry name" value="CRAL-TRIO_dom"/>
</dbReference>
<organism evidence="3 4">
    <name type="scientific">Aplosporella prunicola CBS 121167</name>
    <dbReference type="NCBI Taxonomy" id="1176127"/>
    <lineage>
        <taxon>Eukaryota</taxon>
        <taxon>Fungi</taxon>
        <taxon>Dikarya</taxon>
        <taxon>Ascomycota</taxon>
        <taxon>Pezizomycotina</taxon>
        <taxon>Dothideomycetes</taxon>
        <taxon>Dothideomycetes incertae sedis</taxon>
        <taxon>Botryosphaeriales</taxon>
        <taxon>Aplosporellaceae</taxon>
        <taxon>Aplosporella</taxon>
    </lineage>
</organism>
<dbReference type="SMART" id="SM00516">
    <property type="entry name" value="SEC14"/>
    <property type="match status" value="1"/>
</dbReference>
<dbReference type="InterPro" id="IPR011074">
    <property type="entry name" value="CRAL/TRIO_N_dom"/>
</dbReference>